<keyword evidence="7" id="KW-1185">Reference proteome</keyword>
<feature type="domain" description="MYND-type" evidence="5">
    <location>
        <begin position="24"/>
        <end position="61"/>
    </location>
</feature>
<evidence type="ECO:0000256" key="4">
    <source>
        <dbReference type="PROSITE-ProRule" id="PRU00134"/>
    </source>
</evidence>
<evidence type="ECO:0000313" key="7">
    <source>
        <dbReference type="Proteomes" id="UP000799640"/>
    </source>
</evidence>
<accession>A0A6G1HU60</accession>
<dbReference type="PROSITE" id="PS50865">
    <property type="entry name" value="ZF_MYND_2"/>
    <property type="match status" value="1"/>
</dbReference>
<name>A0A6G1HU60_9PEZI</name>
<gene>
    <name evidence="6" type="ORF">EJ06DRAFT_557359</name>
</gene>
<reference evidence="6" key="1">
    <citation type="journal article" date="2020" name="Stud. Mycol.">
        <title>101 Dothideomycetes genomes: a test case for predicting lifestyles and emergence of pathogens.</title>
        <authorList>
            <person name="Haridas S."/>
            <person name="Albert R."/>
            <person name="Binder M."/>
            <person name="Bloem J."/>
            <person name="Labutti K."/>
            <person name="Salamov A."/>
            <person name="Andreopoulos B."/>
            <person name="Baker S."/>
            <person name="Barry K."/>
            <person name="Bills G."/>
            <person name="Bluhm B."/>
            <person name="Cannon C."/>
            <person name="Castanera R."/>
            <person name="Culley D."/>
            <person name="Daum C."/>
            <person name="Ezra D."/>
            <person name="Gonzalez J."/>
            <person name="Henrissat B."/>
            <person name="Kuo A."/>
            <person name="Liang C."/>
            <person name="Lipzen A."/>
            <person name="Lutzoni F."/>
            <person name="Magnuson J."/>
            <person name="Mondo S."/>
            <person name="Nolan M."/>
            <person name="Ohm R."/>
            <person name="Pangilinan J."/>
            <person name="Park H.-J."/>
            <person name="Ramirez L."/>
            <person name="Alfaro M."/>
            <person name="Sun H."/>
            <person name="Tritt A."/>
            <person name="Yoshinaga Y."/>
            <person name="Zwiers L.-H."/>
            <person name="Turgeon B."/>
            <person name="Goodwin S."/>
            <person name="Spatafora J."/>
            <person name="Crous P."/>
            <person name="Grigoriev I."/>
        </authorList>
    </citation>
    <scope>NUCLEOTIDE SEQUENCE</scope>
    <source>
        <strain evidence="6">CBS 262.69</strain>
    </source>
</reference>
<dbReference type="GO" id="GO:0008270">
    <property type="term" value="F:zinc ion binding"/>
    <property type="evidence" value="ECO:0007669"/>
    <property type="project" value="UniProtKB-KW"/>
</dbReference>
<organism evidence="6 7">
    <name type="scientific">Trichodelitschia bisporula</name>
    <dbReference type="NCBI Taxonomy" id="703511"/>
    <lineage>
        <taxon>Eukaryota</taxon>
        <taxon>Fungi</taxon>
        <taxon>Dikarya</taxon>
        <taxon>Ascomycota</taxon>
        <taxon>Pezizomycotina</taxon>
        <taxon>Dothideomycetes</taxon>
        <taxon>Dothideomycetes incertae sedis</taxon>
        <taxon>Phaeotrichales</taxon>
        <taxon>Phaeotrichaceae</taxon>
        <taxon>Trichodelitschia</taxon>
    </lineage>
</organism>
<protein>
    <recommendedName>
        <fullName evidence="5">MYND-type domain-containing protein</fullName>
    </recommendedName>
</protein>
<keyword evidence="2 4" id="KW-0863">Zinc-finger</keyword>
<dbReference type="SUPFAM" id="SSF144232">
    <property type="entry name" value="HIT/MYND zinc finger-like"/>
    <property type="match status" value="1"/>
</dbReference>
<evidence type="ECO:0000256" key="1">
    <source>
        <dbReference type="ARBA" id="ARBA00022723"/>
    </source>
</evidence>
<dbReference type="AlphaFoldDB" id="A0A6G1HU60"/>
<keyword evidence="3" id="KW-0862">Zinc</keyword>
<dbReference type="EMBL" id="ML996697">
    <property type="protein sequence ID" value="KAF2399560.1"/>
    <property type="molecule type" value="Genomic_DNA"/>
</dbReference>
<dbReference type="Gene3D" id="6.10.140.2220">
    <property type="match status" value="1"/>
</dbReference>
<evidence type="ECO:0000256" key="2">
    <source>
        <dbReference type="ARBA" id="ARBA00022771"/>
    </source>
</evidence>
<dbReference type="InterPro" id="IPR002893">
    <property type="entry name" value="Znf_MYND"/>
</dbReference>
<evidence type="ECO:0000256" key="3">
    <source>
        <dbReference type="ARBA" id="ARBA00022833"/>
    </source>
</evidence>
<sequence>MAPKASGEKPYATRKYADKVPAPCEMCDDVAKLTCKRCNDTQYSSRRCAETLWILEHQYYCKFYKAPAGYDPKFLKPVSSEPVWGVDNFVE</sequence>
<dbReference type="Proteomes" id="UP000799640">
    <property type="component" value="Unassembled WGS sequence"/>
</dbReference>
<evidence type="ECO:0000313" key="6">
    <source>
        <dbReference type="EMBL" id="KAF2399560.1"/>
    </source>
</evidence>
<proteinExistence type="predicted"/>
<keyword evidence="1" id="KW-0479">Metal-binding</keyword>
<evidence type="ECO:0000259" key="5">
    <source>
        <dbReference type="PROSITE" id="PS50865"/>
    </source>
</evidence>